<protein>
    <recommendedName>
        <fullName evidence="2">CBF1-interacting co-repressor CIR N-terminal domain-containing protein</fullName>
    </recommendedName>
</protein>
<feature type="compositionally biased region" description="Polar residues" evidence="1">
    <location>
        <begin position="283"/>
        <end position="297"/>
    </location>
</feature>
<feature type="region of interest" description="Disordered" evidence="1">
    <location>
        <begin position="259"/>
        <end position="297"/>
    </location>
</feature>
<dbReference type="PANTHER" id="PTHR22093">
    <property type="entry name" value="LEUKOCYTE RECEPTOR CLUSTER LRC MEMBER 1"/>
    <property type="match status" value="1"/>
</dbReference>
<evidence type="ECO:0000313" key="4">
    <source>
        <dbReference type="Proteomes" id="UP001142055"/>
    </source>
</evidence>
<evidence type="ECO:0000313" key="3">
    <source>
        <dbReference type="EMBL" id="KAJ6220965.1"/>
    </source>
</evidence>
<feature type="compositionally biased region" description="Low complexity" evidence="1">
    <location>
        <begin position="265"/>
        <end position="274"/>
    </location>
</feature>
<dbReference type="EMBL" id="JAPWDV010000002">
    <property type="protein sequence ID" value="KAJ6220965.1"/>
    <property type="molecule type" value="Genomic_DNA"/>
</dbReference>
<gene>
    <name evidence="3" type="ORF">RDWZM_006777</name>
</gene>
<dbReference type="PANTHER" id="PTHR22093:SF0">
    <property type="entry name" value="LEUKOCYTE RECEPTOR CLUSTER MEMBER 1"/>
    <property type="match status" value="1"/>
</dbReference>
<sequence length="297" mass="35627">MNILPHKSWHVRTKQNISRVRRDEEKAKQEEETKQRRIKLAEHEARIKLLRSKSGEFSSIVRNQIPNNELDVNSKHVDLFENFKDHTGPDGEREAEKKTEQEKWEVKTGIFSYLDGRYKHDSSKSEEWYLQSRKERYKNDLEKDNSSKLKDDRLKYRHDPLNEIKAHLSEMKKRELNTNKVESSNRTRLKNETKVKSEQTPIVVHSKKHKKRKKHKRHRSSSSETSDSDTKRSNNKNELINRLRLERLDRERKERLRAQQFLNNSESSCSLDEPSSLHERKYNSQFNPHIARQNQPR</sequence>
<comment type="caution">
    <text evidence="3">The sequence shown here is derived from an EMBL/GenBank/DDBJ whole genome shotgun (WGS) entry which is preliminary data.</text>
</comment>
<dbReference type="OMA" id="WYEELPK"/>
<dbReference type="InterPro" id="IPR019339">
    <property type="entry name" value="CIR_N_dom"/>
</dbReference>
<dbReference type="Pfam" id="PF10197">
    <property type="entry name" value="Cir_N"/>
    <property type="match status" value="1"/>
</dbReference>
<accession>A0A9Q0M857</accession>
<organism evidence="3 4">
    <name type="scientific">Blomia tropicalis</name>
    <name type="common">Mite</name>
    <dbReference type="NCBI Taxonomy" id="40697"/>
    <lineage>
        <taxon>Eukaryota</taxon>
        <taxon>Metazoa</taxon>
        <taxon>Ecdysozoa</taxon>
        <taxon>Arthropoda</taxon>
        <taxon>Chelicerata</taxon>
        <taxon>Arachnida</taxon>
        <taxon>Acari</taxon>
        <taxon>Acariformes</taxon>
        <taxon>Sarcoptiformes</taxon>
        <taxon>Astigmata</taxon>
        <taxon>Glycyphagoidea</taxon>
        <taxon>Echimyopodidae</taxon>
        <taxon>Blomia</taxon>
    </lineage>
</organism>
<feature type="compositionally biased region" description="Basic residues" evidence="1">
    <location>
        <begin position="205"/>
        <end position="220"/>
    </location>
</feature>
<evidence type="ECO:0000256" key="1">
    <source>
        <dbReference type="SAM" id="MobiDB-lite"/>
    </source>
</evidence>
<keyword evidence="4" id="KW-1185">Reference proteome</keyword>
<feature type="compositionally biased region" description="Basic and acidic residues" evidence="1">
    <location>
        <begin position="171"/>
        <end position="197"/>
    </location>
</feature>
<reference evidence="3" key="1">
    <citation type="submission" date="2022-12" db="EMBL/GenBank/DDBJ databases">
        <title>Genome assemblies of Blomia tropicalis.</title>
        <authorList>
            <person name="Cui Y."/>
        </authorList>
    </citation>
    <scope>NUCLEOTIDE SEQUENCE</scope>
    <source>
        <tissue evidence="3">Adult mites</tissue>
    </source>
</reference>
<feature type="domain" description="CBF1-interacting co-repressor CIR N-terminal" evidence="2">
    <location>
        <begin position="8"/>
        <end position="44"/>
    </location>
</feature>
<dbReference type="InterPro" id="IPR039875">
    <property type="entry name" value="LENG1-like"/>
</dbReference>
<name>A0A9Q0M857_BLOTA</name>
<feature type="region of interest" description="Disordered" evidence="1">
    <location>
        <begin position="171"/>
        <end position="242"/>
    </location>
</feature>
<dbReference type="Proteomes" id="UP001142055">
    <property type="component" value="Chromosome 2"/>
</dbReference>
<dbReference type="AlphaFoldDB" id="A0A9Q0M857"/>
<feature type="region of interest" description="Disordered" evidence="1">
    <location>
        <begin position="1"/>
        <end position="36"/>
    </location>
</feature>
<dbReference type="SMART" id="SM01083">
    <property type="entry name" value="Cir_N"/>
    <property type="match status" value="1"/>
</dbReference>
<proteinExistence type="predicted"/>
<feature type="compositionally biased region" description="Basic and acidic residues" evidence="1">
    <location>
        <begin position="20"/>
        <end position="36"/>
    </location>
</feature>
<evidence type="ECO:0000259" key="2">
    <source>
        <dbReference type="SMART" id="SM01083"/>
    </source>
</evidence>